<evidence type="ECO:0000256" key="4">
    <source>
        <dbReference type="ARBA" id="ARBA00023136"/>
    </source>
</evidence>
<dbReference type="RefSeq" id="WP_084289573.1">
    <property type="nucleotide sequence ID" value="NZ_FWYB01000005.1"/>
</dbReference>
<dbReference type="AlphaFoldDB" id="A0A1W2D3L3"/>
<dbReference type="SUPFAM" id="SSF48452">
    <property type="entry name" value="TPR-like"/>
    <property type="match status" value="1"/>
</dbReference>
<evidence type="ECO:0000256" key="2">
    <source>
        <dbReference type="ARBA" id="ARBA00006275"/>
    </source>
</evidence>
<gene>
    <name evidence="8" type="ORF">SAMN04488101_105241</name>
</gene>
<proteinExistence type="inferred from homology"/>
<keyword evidence="9" id="KW-1185">Reference proteome</keyword>
<evidence type="ECO:0000256" key="1">
    <source>
        <dbReference type="ARBA" id="ARBA00004442"/>
    </source>
</evidence>
<dbReference type="PROSITE" id="PS51257">
    <property type="entry name" value="PROKAR_LIPOPROTEIN"/>
    <property type="match status" value="1"/>
</dbReference>
<dbReference type="Proteomes" id="UP000192678">
    <property type="component" value="Unassembled WGS sequence"/>
</dbReference>
<evidence type="ECO:0000313" key="8">
    <source>
        <dbReference type="EMBL" id="SMC92053.1"/>
    </source>
</evidence>
<dbReference type="Pfam" id="PF07980">
    <property type="entry name" value="SusD_RagB"/>
    <property type="match status" value="1"/>
</dbReference>
<dbReference type="Pfam" id="PF14322">
    <property type="entry name" value="SusD-like_3"/>
    <property type="match status" value="1"/>
</dbReference>
<reference evidence="8 9" key="1">
    <citation type="submission" date="2017-04" db="EMBL/GenBank/DDBJ databases">
        <authorList>
            <person name="Afonso C.L."/>
            <person name="Miller P.J."/>
            <person name="Scott M.A."/>
            <person name="Spackman E."/>
            <person name="Goraichik I."/>
            <person name="Dimitrov K.M."/>
            <person name="Suarez D.L."/>
            <person name="Swayne D.E."/>
        </authorList>
    </citation>
    <scope>NUCLEOTIDE SEQUENCE [LARGE SCALE GENOMIC DNA]</scope>
    <source>
        <strain evidence="8 9">DSM 19625</strain>
    </source>
</reference>
<evidence type="ECO:0000259" key="7">
    <source>
        <dbReference type="Pfam" id="PF14322"/>
    </source>
</evidence>
<evidence type="ECO:0000256" key="5">
    <source>
        <dbReference type="ARBA" id="ARBA00023237"/>
    </source>
</evidence>
<sequence length="599" mass="67866">MKRNNKYIKLLLSCISVIVLISGCKKGLDYPNNGVISPEMVWSDPKMIKAYLNDIYGKSMPGWVFNGHDSDEAINAPKNFGNYLRGIISETGTNAGLNYEIIDKANFFLDELANVPATVLPVELKSQYVGEAKFWRAWSYWGMVNRVGGIPLILHKQDFNDVPGLFKSRNKTSECITQIVKDLDDAILSLPGVYANAGADYGRITKVAAMAMKGRVLLTYASPLFNPTNDPARWEAAYNACKAAVDFGATQGHDLHPRFHTIWTDERNKEVVMVNQFFYPGHANNFGELRPGAENNNQPLLSLLLAFPKRDGSPMQFDKNQLIDPAYNTQFMTDFYNNRDDRFFSTIYCGGTPQPTPEEQAPGYIKGMSFWSIWNENEPGKYVNIAQKIHPGYSGNMGCTGFFQRKGIDTTVNTVDRFKAQTDWVEMRYAELLMNYGECANEFGKSTEALEVLKRIRKRAGITAGIDGNYGIVATSQVDLREAFIKERQVEFAFENKRFNDLRRLKRYDIMNNQVGRHGLYITVKDMNNLPGPYEKITSAVTRTKLTARYIDNLDGDASYKFNLDLNHWFYALQPSQISQSKNVLLQNKEWGGTFDPLQ</sequence>
<dbReference type="EMBL" id="FWYB01000005">
    <property type="protein sequence ID" value="SMC92053.1"/>
    <property type="molecule type" value="Genomic_DNA"/>
</dbReference>
<comment type="similarity">
    <text evidence="2">Belongs to the SusD family.</text>
</comment>
<keyword evidence="4" id="KW-0472">Membrane</keyword>
<dbReference type="GO" id="GO:0009279">
    <property type="term" value="C:cell outer membrane"/>
    <property type="evidence" value="ECO:0007669"/>
    <property type="project" value="UniProtKB-SubCell"/>
</dbReference>
<protein>
    <submittedName>
        <fullName evidence="8">Starch-binding associating with outer membrane</fullName>
    </submittedName>
</protein>
<dbReference type="InterPro" id="IPR012944">
    <property type="entry name" value="SusD_RagB_dom"/>
</dbReference>
<dbReference type="OrthoDB" id="5694214at2"/>
<feature type="domain" description="RagB/SusD" evidence="6">
    <location>
        <begin position="293"/>
        <end position="591"/>
    </location>
</feature>
<keyword evidence="5" id="KW-0998">Cell outer membrane</keyword>
<dbReference type="STRING" id="475255.SAMN04488101_105241"/>
<keyword evidence="3" id="KW-0732">Signal</keyword>
<evidence type="ECO:0000256" key="3">
    <source>
        <dbReference type="ARBA" id="ARBA00022729"/>
    </source>
</evidence>
<dbReference type="InterPro" id="IPR011990">
    <property type="entry name" value="TPR-like_helical_dom_sf"/>
</dbReference>
<dbReference type="Gene3D" id="1.25.40.390">
    <property type="match status" value="1"/>
</dbReference>
<dbReference type="InterPro" id="IPR033985">
    <property type="entry name" value="SusD-like_N"/>
</dbReference>
<comment type="subcellular location">
    <subcellularLocation>
        <location evidence="1">Cell outer membrane</location>
    </subcellularLocation>
</comment>
<feature type="domain" description="SusD-like N-terminal" evidence="7">
    <location>
        <begin position="98"/>
        <end position="218"/>
    </location>
</feature>
<evidence type="ECO:0000313" key="9">
    <source>
        <dbReference type="Proteomes" id="UP000192678"/>
    </source>
</evidence>
<evidence type="ECO:0000259" key="6">
    <source>
        <dbReference type="Pfam" id="PF07980"/>
    </source>
</evidence>
<name>A0A1W2D3L3_9SPHI</name>
<organism evidence="8 9">
    <name type="scientific">Pedobacter nyackensis</name>
    <dbReference type="NCBI Taxonomy" id="475255"/>
    <lineage>
        <taxon>Bacteria</taxon>
        <taxon>Pseudomonadati</taxon>
        <taxon>Bacteroidota</taxon>
        <taxon>Sphingobacteriia</taxon>
        <taxon>Sphingobacteriales</taxon>
        <taxon>Sphingobacteriaceae</taxon>
        <taxon>Pedobacter</taxon>
    </lineage>
</organism>
<accession>A0A1W2D3L3</accession>